<dbReference type="AlphaFoldDB" id="A0A7V9Z1H2"/>
<evidence type="ECO:0000313" key="3">
    <source>
        <dbReference type="EMBL" id="MBA2872372.1"/>
    </source>
</evidence>
<keyword evidence="2" id="KW-0175">Coiled coil</keyword>
<sequence>MKKVYDKTQAEGTFIRLPSDLRNYIYMPNFKAEMCYLYGLIVDYYNADWGYAFPSVNELAFAYGKSEKTTSEHLKVLEECGLIKRSRTTKNNIYIPYYPLSKNELFKKFPEAKANYEKALAKRDEEKERSKRNLEKYKSKREETIIDMEKLDEWF</sequence>
<dbReference type="EMBL" id="JACDUU010000006">
    <property type="protein sequence ID" value="MBA2872372.1"/>
    <property type="molecule type" value="Genomic_DNA"/>
</dbReference>
<dbReference type="InterPro" id="IPR036388">
    <property type="entry name" value="WH-like_DNA-bd_sf"/>
</dbReference>
<dbReference type="Gene3D" id="1.10.10.10">
    <property type="entry name" value="Winged helix-like DNA-binding domain superfamily/Winged helix DNA-binding domain"/>
    <property type="match status" value="1"/>
</dbReference>
<organism evidence="3 4">
    <name type="scientific">[Anoxybacillus] calidus</name>
    <dbReference type="NCBI Taxonomy" id="575178"/>
    <lineage>
        <taxon>Bacteria</taxon>
        <taxon>Bacillati</taxon>
        <taxon>Bacillota</taxon>
        <taxon>Bacilli</taxon>
        <taxon>Bacillales</taxon>
        <taxon>Anoxybacillaceae</taxon>
        <taxon>Paranoxybacillus</taxon>
    </lineage>
</organism>
<evidence type="ECO:0000256" key="1">
    <source>
        <dbReference type="ARBA" id="ARBA00023125"/>
    </source>
</evidence>
<dbReference type="Proteomes" id="UP000580891">
    <property type="component" value="Unassembled WGS sequence"/>
</dbReference>
<feature type="coiled-coil region" evidence="2">
    <location>
        <begin position="113"/>
        <end position="147"/>
    </location>
</feature>
<evidence type="ECO:0000313" key="4">
    <source>
        <dbReference type="Proteomes" id="UP000580891"/>
    </source>
</evidence>
<dbReference type="SUPFAM" id="SSF46785">
    <property type="entry name" value="Winged helix' DNA-binding domain"/>
    <property type="match status" value="1"/>
</dbReference>
<name>A0A7V9Z1H2_9BACL</name>
<gene>
    <name evidence="3" type="ORF">HNQ85_002681</name>
</gene>
<dbReference type="CDD" id="cd00090">
    <property type="entry name" value="HTH_ARSR"/>
    <property type="match status" value="1"/>
</dbReference>
<protein>
    <submittedName>
        <fullName evidence="3">DNA-binding MarR family transcriptional regulator</fullName>
    </submittedName>
</protein>
<dbReference type="GO" id="GO:0003677">
    <property type="term" value="F:DNA binding"/>
    <property type="evidence" value="ECO:0007669"/>
    <property type="project" value="UniProtKB-KW"/>
</dbReference>
<dbReference type="Pfam" id="PF13730">
    <property type="entry name" value="HTH_36"/>
    <property type="match status" value="1"/>
</dbReference>
<dbReference type="RefSeq" id="WP_181538138.1">
    <property type="nucleotide sequence ID" value="NZ_JACDUU010000006.1"/>
</dbReference>
<proteinExistence type="predicted"/>
<dbReference type="InterPro" id="IPR036390">
    <property type="entry name" value="WH_DNA-bd_sf"/>
</dbReference>
<keyword evidence="1 3" id="KW-0238">DNA-binding</keyword>
<reference evidence="3 4" key="1">
    <citation type="submission" date="2020-07" db="EMBL/GenBank/DDBJ databases">
        <title>Genomic Encyclopedia of Type Strains, Phase IV (KMG-IV): sequencing the most valuable type-strain genomes for metagenomic binning, comparative biology and taxonomic classification.</title>
        <authorList>
            <person name="Goeker M."/>
        </authorList>
    </citation>
    <scope>NUCLEOTIDE SEQUENCE [LARGE SCALE GENOMIC DNA]</scope>
    <source>
        <strain evidence="3 4">DSM 25220</strain>
    </source>
</reference>
<accession>A0A7V9Z1H2</accession>
<dbReference type="InterPro" id="IPR011991">
    <property type="entry name" value="ArsR-like_HTH"/>
</dbReference>
<comment type="caution">
    <text evidence="3">The sequence shown here is derived from an EMBL/GenBank/DDBJ whole genome shotgun (WGS) entry which is preliminary data.</text>
</comment>
<evidence type="ECO:0000256" key="2">
    <source>
        <dbReference type="SAM" id="Coils"/>
    </source>
</evidence>
<keyword evidence="4" id="KW-1185">Reference proteome</keyword>